<dbReference type="KEGG" id="epa:110250379"/>
<dbReference type="SUPFAM" id="SSF48452">
    <property type="entry name" value="TPR-like"/>
    <property type="match status" value="1"/>
</dbReference>
<dbReference type="SUPFAM" id="SSF47986">
    <property type="entry name" value="DEATH domain"/>
    <property type="match status" value="2"/>
</dbReference>
<dbReference type="PANTHER" id="PTHR45641">
    <property type="entry name" value="TETRATRICOPEPTIDE REPEAT PROTEIN (AFU_ORTHOLOGUE AFUA_6G03870)"/>
    <property type="match status" value="1"/>
</dbReference>
<sequence>MDNERKISEAITNSTSDIMDKIALKLDSASTPTCTWMEFGLELGITRDKLKEFEMYTSYNPTEALFRYVYSASGKQIKASVIIGYLEQMNRWDILTEVFQTMRLLTDIAKDAQDIFKLGSELLETISRKLNEDCPGVGGWRVLARRLIADHYIDDPDIISELEPPHQHEIHSSTKKIIEWLSANKPDVTIGELIAKCGEINRKDAVEILTRYFPRSAHAQILQNDWKNFGLPPKSTTKMIGREKDKEDLIEEIVDGKNPLIVLHAATGYGKETLAVATAYELIENHDYTCIYVDVDRIKVDNSAITVEELASKILETCGIPFPTMEDKKEVQELFKKVTRKCLLILDNFDQAFYAENKRIDSMDNRSYINNYRLPRTSSHSSSHVPVPIICSTSRPAMSRSGSSHSVMVSRAQKWSRSTSRSAISGPAMSRSGSSHSVMLSRAQKWSRSTSRSAISGPAMSRSGSSPSVMVSRAPNKRSFFALLRSVSVQNLPETSNNGSPVAVERRSLRSLKENNGIYHTSSVNALPGTDRNTNQATWPDDVFHDTDINPNQATWPDDVFSDTDRNPNQEMTRKEEFQMFIGDLLKYSSRLKILATAWESFSTSVDTKVVELPPLTKSDSEEIVLSRCGMDRSIITSDLINLVLEGCSGIPQLLRNAAMVNVRFGFEDLASSPPERQLKLLCPSYMSPKERFDHRLRVCFDRLHDISRKVLMVVSVLPGFFTLDEAATIFKDAENISSKEELQDGLTDLVNFSFLSYNQERKGYYLRPAMRSFAIYEATFLSVISTTDSDLYENELGRSYKEGISRFVHYTFHITFMEIENDFFSIRSENAVQRYREQEANLRKIANWCISNTLDKDQEMKRLRYHINNVFVDCYLVTVTLVEDHLLKTILSIFSRFYRCEDGGFINTESKKKYVERLTIAGVACISSCHCVPQPCQKRRKQAMFYFNKVLEELCSSPRTVSSLHKQLKSVSKCKIMSRGIQIEFLLKYGKCLILEERKKDGLKFIEKGIKISKKVFKKSNSNKDRVMVAVGYNDLASAYSYNNDANVTAIQIRQSKVLPVYEEHLGRHPFTASALRSLAHNFLALGSYEEALEVCQIALSHRKQLFGEHSETARSLFDMGQILRKQASNSQNPEDKHKRYEDALSCLNDALEMRQHLAPTSVETTQNHQEIAHVLNSLGRDEEARTHEEKASDCSKHIDIQSNIPICKRLDMYD</sequence>
<keyword evidence="2" id="KW-0802">TPR repeat</keyword>
<dbReference type="InterPro" id="IPR027417">
    <property type="entry name" value="P-loop_NTPase"/>
</dbReference>
<dbReference type="InterPro" id="IPR003593">
    <property type="entry name" value="AAA+_ATPase"/>
</dbReference>
<dbReference type="GO" id="GO:0007165">
    <property type="term" value="P:signal transduction"/>
    <property type="evidence" value="ECO:0007669"/>
    <property type="project" value="InterPro"/>
</dbReference>
<evidence type="ECO:0000313" key="5">
    <source>
        <dbReference type="EnsemblMetazoa" id="XP_020912636.1"/>
    </source>
</evidence>
<dbReference type="OrthoDB" id="5974409at2759"/>
<evidence type="ECO:0000256" key="3">
    <source>
        <dbReference type="SAM" id="MobiDB-lite"/>
    </source>
</evidence>
<dbReference type="CDD" id="cd01670">
    <property type="entry name" value="Death"/>
    <property type="match status" value="1"/>
</dbReference>
<dbReference type="Pfam" id="PF13424">
    <property type="entry name" value="TPR_12"/>
    <property type="match status" value="1"/>
</dbReference>
<dbReference type="EnsemblMetazoa" id="XM_021056977.2">
    <property type="protein sequence ID" value="XP_020912636.1"/>
    <property type="gene ID" value="LOC110250379"/>
</dbReference>
<dbReference type="GeneID" id="110250379"/>
<evidence type="ECO:0000256" key="2">
    <source>
        <dbReference type="ARBA" id="ARBA00022803"/>
    </source>
</evidence>
<dbReference type="Gene3D" id="3.40.50.300">
    <property type="entry name" value="P-loop containing nucleotide triphosphate hydrolases"/>
    <property type="match status" value="1"/>
</dbReference>
<dbReference type="InterPro" id="IPR019734">
    <property type="entry name" value="TPR_rpt"/>
</dbReference>
<name>A0A913Y050_EXADI</name>
<feature type="compositionally biased region" description="Polar residues" evidence="3">
    <location>
        <begin position="431"/>
        <end position="454"/>
    </location>
</feature>
<dbReference type="RefSeq" id="XP_020912636.1">
    <property type="nucleotide sequence ID" value="XM_021056977.2"/>
</dbReference>
<dbReference type="Gene3D" id="1.25.40.10">
    <property type="entry name" value="Tetratricopeptide repeat domain"/>
    <property type="match status" value="1"/>
</dbReference>
<keyword evidence="1" id="KW-0677">Repeat</keyword>
<evidence type="ECO:0000313" key="6">
    <source>
        <dbReference type="Proteomes" id="UP000887567"/>
    </source>
</evidence>
<dbReference type="InterPro" id="IPR000488">
    <property type="entry name" value="Death_dom"/>
</dbReference>
<dbReference type="Proteomes" id="UP000887567">
    <property type="component" value="Unplaced"/>
</dbReference>
<dbReference type="InterPro" id="IPR011029">
    <property type="entry name" value="DEATH-like_dom_sf"/>
</dbReference>
<feature type="region of interest" description="Disordered" evidence="3">
    <location>
        <begin position="416"/>
        <end position="471"/>
    </location>
</feature>
<dbReference type="OMA" id="NQATWPD"/>
<reference evidence="5" key="1">
    <citation type="submission" date="2022-11" db="UniProtKB">
        <authorList>
            <consortium name="EnsemblMetazoa"/>
        </authorList>
    </citation>
    <scope>IDENTIFICATION</scope>
</reference>
<protein>
    <recommendedName>
        <fullName evidence="4">Death domain-containing protein</fullName>
    </recommendedName>
</protein>
<dbReference type="InterPro" id="IPR011990">
    <property type="entry name" value="TPR-like_helical_dom_sf"/>
</dbReference>
<dbReference type="AlphaFoldDB" id="A0A913Y050"/>
<accession>A0A913Y050</accession>
<proteinExistence type="predicted"/>
<feature type="domain" description="Death" evidence="4">
    <location>
        <begin position="36"/>
        <end position="102"/>
    </location>
</feature>
<dbReference type="PANTHER" id="PTHR45641:SF1">
    <property type="entry name" value="AAA+ ATPASE DOMAIN-CONTAINING PROTEIN"/>
    <property type="match status" value="1"/>
</dbReference>
<keyword evidence="6" id="KW-1185">Reference proteome</keyword>
<organism evidence="5 6">
    <name type="scientific">Exaiptasia diaphana</name>
    <name type="common">Tropical sea anemone</name>
    <name type="synonym">Aiptasia pulchella</name>
    <dbReference type="NCBI Taxonomy" id="2652724"/>
    <lineage>
        <taxon>Eukaryota</taxon>
        <taxon>Metazoa</taxon>
        <taxon>Cnidaria</taxon>
        <taxon>Anthozoa</taxon>
        <taxon>Hexacorallia</taxon>
        <taxon>Actiniaria</taxon>
        <taxon>Aiptasiidae</taxon>
        <taxon>Exaiptasia</taxon>
    </lineage>
</organism>
<dbReference type="SMART" id="SM00028">
    <property type="entry name" value="TPR"/>
    <property type="match status" value="3"/>
</dbReference>
<evidence type="ECO:0000256" key="1">
    <source>
        <dbReference type="ARBA" id="ARBA00022737"/>
    </source>
</evidence>
<dbReference type="SMART" id="SM00382">
    <property type="entry name" value="AAA"/>
    <property type="match status" value="1"/>
</dbReference>
<dbReference type="PROSITE" id="PS50017">
    <property type="entry name" value="DEATH_DOMAIN"/>
    <property type="match status" value="1"/>
</dbReference>
<feature type="compositionally biased region" description="Low complexity" evidence="3">
    <location>
        <begin position="456"/>
        <end position="471"/>
    </location>
</feature>
<dbReference type="Gene3D" id="1.10.533.10">
    <property type="entry name" value="Death Domain, Fas"/>
    <property type="match status" value="2"/>
</dbReference>
<evidence type="ECO:0000259" key="4">
    <source>
        <dbReference type="PROSITE" id="PS50017"/>
    </source>
</evidence>
<dbReference type="SUPFAM" id="SSF52540">
    <property type="entry name" value="P-loop containing nucleoside triphosphate hydrolases"/>
    <property type="match status" value="1"/>
</dbReference>